<gene>
    <name evidence="3" type="ORF">EX30DRAFT_207134</name>
</gene>
<dbReference type="InParanoid" id="A0A4S2MKA4"/>
<feature type="compositionally biased region" description="Low complexity" evidence="1">
    <location>
        <begin position="262"/>
        <end position="284"/>
    </location>
</feature>
<dbReference type="OrthoDB" id="1751210at2759"/>
<organism evidence="3 4">
    <name type="scientific">Ascodesmis nigricans</name>
    <dbReference type="NCBI Taxonomy" id="341454"/>
    <lineage>
        <taxon>Eukaryota</taxon>
        <taxon>Fungi</taxon>
        <taxon>Dikarya</taxon>
        <taxon>Ascomycota</taxon>
        <taxon>Pezizomycotina</taxon>
        <taxon>Pezizomycetes</taxon>
        <taxon>Pezizales</taxon>
        <taxon>Ascodesmidaceae</taxon>
        <taxon>Ascodesmis</taxon>
    </lineage>
</organism>
<dbReference type="STRING" id="341454.A0A4S2MKA4"/>
<name>A0A4S2MKA4_9PEZI</name>
<feature type="compositionally biased region" description="Low complexity" evidence="1">
    <location>
        <begin position="295"/>
        <end position="311"/>
    </location>
</feature>
<protein>
    <recommendedName>
        <fullName evidence="2">DUF7082 domain-containing protein</fullName>
    </recommendedName>
</protein>
<evidence type="ECO:0000256" key="1">
    <source>
        <dbReference type="SAM" id="MobiDB-lite"/>
    </source>
</evidence>
<sequence length="684" mass="75092">MSGYNKLTQQPDFGTRLPQTQQFSVPHHQSSFNSFTSQPQYAPAPTTTAHPSGYSRAEGGESLIASALPEQTIYPSEPYRPTVEVTNMMPMSGRAGENIVATINTSMDLTNRRGCFILFGTSRTKATVTKLDDQSYRVIGTIPELVGINPARVLLDVEDTETYELGSFTYAETNEVHRLYSPPVRKRKASVDEEQLSASKRIARPPIRPKSVDYGSYGYQTGSYTDSHVAATYQTTPETPRHYTLYPGYDHSSEAMPPPAYPHSSPAQYSYASYSASPESSIPATSSHTWSQPHSTGAPTTLSPSGPSSSGYDLGIATSRSDELVPTLVRTSTLPQMAQGSPNGNGFNPYARGGLNKAQLNMDGDLLDMAKNWTPEEWNVRRRLVRFYRYQKRGTIHARFEPASPNEKHPDSIIVSCIWWAEKNACYVTSVDCISLLESLIAVRFTVEEKNRIRRNLEGFRPLTVSKAKPESENFFKLIMGFPPPKPRNIEKDVKVFPWSILPMALKKIIGKYSASYATTASFIPATPGTTRRPFPDHDPSPSRLPMHPGPAHMLPDPITTSAALPTSDAMAHHSTAGTLSHLHPPHTGSIRTARTEPGLPLPLLPTTGAQLWESHLPAIGHALPPPQRPGQWDVSSFVDAPQTNPQMAPSTGYYHPPAPLSADDRDSLSTGSQAPHPHLSQLQ</sequence>
<reference evidence="3 4" key="1">
    <citation type="submission" date="2019-04" db="EMBL/GenBank/DDBJ databases">
        <title>Comparative genomics and transcriptomics to analyze fruiting body development in filamentous ascomycetes.</title>
        <authorList>
            <consortium name="DOE Joint Genome Institute"/>
            <person name="Lutkenhaus R."/>
            <person name="Traeger S."/>
            <person name="Breuer J."/>
            <person name="Kuo A."/>
            <person name="Lipzen A."/>
            <person name="Pangilinan J."/>
            <person name="Dilworth D."/>
            <person name="Sandor L."/>
            <person name="Poggeler S."/>
            <person name="Barry K."/>
            <person name="Grigoriev I.V."/>
            <person name="Nowrousian M."/>
        </authorList>
    </citation>
    <scope>NUCLEOTIDE SEQUENCE [LARGE SCALE GENOMIC DNA]</scope>
    <source>
        <strain evidence="3 4">CBS 389.68</strain>
    </source>
</reference>
<evidence type="ECO:0000313" key="3">
    <source>
        <dbReference type="EMBL" id="TGZ77255.1"/>
    </source>
</evidence>
<dbReference type="Proteomes" id="UP000298138">
    <property type="component" value="Unassembled WGS sequence"/>
</dbReference>
<dbReference type="PANTHER" id="PTHR39463">
    <property type="entry name" value="MEDUSA"/>
    <property type="match status" value="1"/>
</dbReference>
<accession>A0A4S2MKA4</accession>
<feature type="domain" description="DUF7082" evidence="2">
    <location>
        <begin position="357"/>
        <end position="510"/>
    </location>
</feature>
<dbReference type="EMBL" id="ML220156">
    <property type="protein sequence ID" value="TGZ77255.1"/>
    <property type="molecule type" value="Genomic_DNA"/>
</dbReference>
<feature type="region of interest" description="Disordered" evidence="1">
    <location>
        <begin position="22"/>
        <end position="57"/>
    </location>
</feature>
<feature type="region of interest" description="Disordered" evidence="1">
    <location>
        <begin position="528"/>
        <end position="607"/>
    </location>
</feature>
<dbReference type="InterPro" id="IPR055509">
    <property type="entry name" value="DUF7082"/>
</dbReference>
<dbReference type="PANTHER" id="PTHR39463:SF1">
    <property type="entry name" value="MEDUSA"/>
    <property type="match status" value="1"/>
</dbReference>
<keyword evidence="4" id="KW-1185">Reference proteome</keyword>
<evidence type="ECO:0000313" key="4">
    <source>
        <dbReference type="Proteomes" id="UP000298138"/>
    </source>
</evidence>
<dbReference type="Pfam" id="PF23305">
    <property type="entry name" value="DUF7082"/>
    <property type="match status" value="1"/>
</dbReference>
<dbReference type="GO" id="GO:0005634">
    <property type="term" value="C:nucleus"/>
    <property type="evidence" value="ECO:0007669"/>
    <property type="project" value="TreeGrafter"/>
</dbReference>
<dbReference type="AlphaFoldDB" id="A0A4S2MKA4"/>
<evidence type="ECO:0000259" key="2">
    <source>
        <dbReference type="Pfam" id="PF23305"/>
    </source>
</evidence>
<feature type="compositionally biased region" description="Polar residues" evidence="1">
    <location>
        <begin position="285"/>
        <end position="294"/>
    </location>
</feature>
<feature type="region of interest" description="Disordered" evidence="1">
    <location>
        <begin position="620"/>
        <end position="684"/>
    </location>
</feature>
<feature type="region of interest" description="Disordered" evidence="1">
    <location>
        <begin position="235"/>
        <end position="316"/>
    </location>
</feature>
<feature type="compositionally biased region" description="Polar residues" evidence="1">
    <location>
        <begin position="22"/>
        <end position="50"/>
    </location>
</feature>
<proteinExistence type="predicted"/>